<protein>
    <submittedName>
        <fullName evidence="5">MarR family transcriptional regulator</fullName>
    </submittedName>
</protein>
<keyword evidence="2" id="KW-0238">DNA-binding</keyword>
<dbReference type="Proteomes" id="UP000284751">
    <property type="component" value="Unassembled WGS sequence"/>
</dbReference>
<accession>A0A412B0W0</accession>
<organism evidence="5 6">
    <name type="scientific">[Clostridium] leptum</name>
    <dbReference type="NCBI Taxonomy" id="1535"/>
    <lineage>
        <taxon>Bacteria</taxon>
        <taxon>Bacillati</taxon>
        <taxon>Bacillota</taxon>
        <taxon>Clostridia</taxon>
        <taxon>Eubacteriales</taxon>
        <taxon>Oscillospiraceae</taxon>
        <taxon>Oscillospiraceae incertae sedis</taxon>
    </lineage>
</organism>
<dbReference type="PANTHER" id="PTHR33164">
    <property type="entry name" value="TRANSCRIPTIONAL REGULATOR, MARR FAMILY"/>
    <property type="match status" value="1"/>
</dbReference>
<dbReference type="GO" id="GO:0003677">
    <property type="term" value="F:DNA binding"/>
    <property type="evidence" value="ECO:0007669"/>
    <property type="project" value="UniProtKB-KW"/>
</dbReference>
<dbReference type="AlphaFoldDB" id="A0A412B0W0"/>
<dbReference type="PANTHER" id="PTHR33164:SF89">
    <property type="entry name" value="MARR FAMILY REGULATORY PROTEIN"/>
    <property type="match status" value="1"/>
</dbReference>
<dbReference type="PROSITE" id="PS01117">
    <property type="entry name" value="HTH_MARR_1"/>
    <property type="match status" value="1"/>
</dbReference>
<reference evidence="5 6" key="1">
    <citation type="submission" date="2018-08" db="EMBL/GenBank/DDBJ databases">
        <title>A genome reference for cultivated species of the human gut microbiota.</title>
        <authorList>
            <person name="Zou Y."/>
            <person name="Xue W."/>
            <person name="Luo G."/>
        </authorList>
    </citation>
    <scope>NUCLEOTIDE SEQUENCE [LARGE SCALE GENOMIC DNA]</scope>
    <source>
        <strain evidence="5 6">AF28-26</strain>
    </source>
</reference>
<keyword evidence="1" id="KW-0805">Transcription regulation</keyword>
<name>A0A412B0W0_9FIRM</name>
<dbReference type="InterPro" id="IPR023187">
    <property type="entry name" value="Tscrpt_reg_MarR-type_CS"/>
</dbReference>
<sequence>MMPGRITGPMPERIIEYLGVCGRFLHYKMGEKAGRRRIFIILSKAKELPQRELQDILGICSGSLSEILAKMETDGFLEKAKSKTDGRQLNLRLTEAGKKEAVEQEKDYQRRVRRMVACLSREEQESLLKMLTTLAECWWDLDQNREEQGAIVSEDSGSGKRSSE</sequence>
<dbReference type="InterPro" id="IPR000835">
    <property type="entry name" value="HTH_MarR-typ"/>
</dbReference>
<dbReference type="InterPro" id="IPR036390">
    <property type="entry name" value="WH_DNA-bd_sf"/>
</dbReference>
<comment type="caution">
    <text evidence="5">The sequence shown here is derived from an EMBL/GenBank/DDBJ whole genome shotgun (WGS) entry which is preliminary data.</text>
</comment>
<dbReference type="GO" id="GO:0006950">
    <property type="term" value="P:response to stress"/>
    <property type="evidence" value="ECO:0007669"/>
    <property type="project" value="TreeGrafter"/>
</dbReference>
<dbReference type="InterPro" id="IPR039422">
    <property type="entry name" value="MarR/SlyA-like"/>
</dbReference>
<dbReference type="PRINTS" id="PR00598">
    <property type="entry name" value="HTHMARR"/>
</dbReference>
<evidence type="ECO:0000256" key="3">
    <source>
        <dbReference type="ARBA" id="ARBA00023163"/>
    </source>
</evidence>
<evidence type="ECO:0000256" key="1">
    <source>
        <dbReference type="ARBA" id="ARBA00023015"/>
    </source>
</evidence>
<dbReference type="InterPro" id="IPR027395">
    <property type="entry name" value="WH_DNA-bd_dom"/>
</dbReference>
<dbReference type="EMBL" id="QRTC01000002">
    <property type="protein sequence ID" value="RGQ44276.1"/>
    <property type="molecule type" value="Genomic_DNA"/>
</dbReference>
<dbReference type="GO" id="GO:0003700">
    <property type="term" value="F:DNA-binding transcription factor activity"/>
    <property type="evidence" value="ECO:0007669"/>
    <property type="project" value="InterPro"/>
</dbReference>
<gene>
    <name evidence="5" type="ORF">DWY99_01150</name>
</gene>
<evidence type="ECO:0000313" key="6">
    <source>
        <dbReference type="Proteomes" id="UP000284751"/>
    </source>
</evidence>
<evidence type="ECO:0000259" key="4">
    <source>
        <dbReference type="PROSITE" id="PS50995"/>
    </source>
</evidence>
<dbReference type="Gene3D" id="1.10.10.10">
    <property type="entry name" value="Winged helix-like DNA-binding domain superfamily/Winged helix DNA-binding domain"/>
    <property type="match status" value="1"/>
</dbReference>
<dbReference type="SUPFAM" id="SSF46785">
    <property type="entry name" value="Winged helix' DNA-binding domain"/>
    <property type="match status" value="1"/>
</dbReference>
<dbReference type="SMART" id="SM00347">
    <property type="entry name" value="HTH_MARR"/>
    <property type="match status" value="1"/>
</dbReference>
<keyword evidence="3" id="KW-0804">Transcription</keyword>
<feature type="domain" description="HTH marR-type" evidence="4">
    <location>
        <begin position="1"/>
        <end position="136"/>
    </location>
</feature>
<proteinExistence type="predicted"/>
<evidence type="ECO:0000313" key="5">
    <source>
        <dbReference type="EMBL" id="RGQ44276.1"/>
    </source>
</evidence>
<dbReference type="InterPro" id="IPR036388">
    <property type="entry name" value="WH-like_DNA-bd_sf"/>
</dbReference>
<evidence type="ECO:0000256" key="2">
    <source>
        <dbReference type="ARBA" id="ARBA00023125"/>
    </source>
</evidence>
<dbReference type="Pfam" id="PF13601">
    <property type="entry name" value="HTH_34"/>
    <property type="match status" value="1"/>
</dbReference>
<dbReference type="PROSITE" id="PS50995">
    <property type="entry name" value="HTH_MARR_2"/>
    <property type="match status" value="1"/>
</dbReference>